<feature type="compositionally biased region" description="Polar residues" evidence="1">
    <location>
        <begin position="403"/>
        <end position="422"/>
    </location>
</feature>
<feature type="compositionally biased region" description="Basic and acidic residues" evidence="1">
    <location>
        <begin position="1144"/>
        <end position="1155"/>
    </location>
</feature>
<comment type="caution">
    <text evidence="2">The sequence shown here is derived from an EMBL/GenBank/DDBJ whole genome shotgun (WGS) entry which is preliminary data.</text>
</comment>
<accession>A0A2N3NAF5</accession>
<evidence type="ECO:0000256" key="1">
    <source>
        <dbReference type="SAM" id="MobiDB-lite"/>
    </source>
</evidence>
<gene>
    <name evidence="2" type="ORF">jhhlp_004034</name>
</gene>
<feature type="compositionally biased region" description="Low complexity" evidence="1">
    <location>
        <begin position="183"/>
        <end position="199"/>
    </location>
</feature>
<feature type="region of interest" description="Disordered" evidence="1">
    <location>
        <begin position="1"/>
        <end position="235"/>
    </location>
</feature>
<dbReference type="EMBL" id="NLAX01000010">
    <property type="protein sequence ID" value="PKS09419.1"/>
    <property type="molecule type" value="Genomic_DNA"/>
</dbReference>
<proteinExistence type="predicted"/>
<feature type="compositionally biased region" description="Acidic residues" evidence="1">
    <location>
        <begin position="883"/>
        <end position="892"/>
    </location>
</feature>
<feature type="compositionally biased region" description="Basic residues" evidence="1">
    <location>
        <begin position="1323"/>
        <end position="1339"/>
    </location>
</feature>
<feature type="region of interest" description="Disordered" evidence="1">
    <location>
        <begin position="575"/>
        <end position="626"/>
    </location>
</feature>
<dbReference type="STRING" id="41688.A0A2N3NAF5"/>
<name>A0A2N3NAF5_9PEZI</name>
<feature type="region of interest" description="Disordered" evidence="1">
    <location>
        <begin position="876"/>
        <end position="1461"/>
    </location>
</feature>
<feature type="compositionally biased region" description="Polar residues" evidence="1">
    <location>
        <begin position="1306"/>
        <end position="1318"/>
    </location>
</feature>
<protein>
    <submittedName>
        <fullName evidence="2">Uncharacterized protein</fullName>
    </submittedName>
</protein>
<feature type="region of interest" description="Disordered" evidence="1">
    <location>
        <begin position="329"/>
        <end position="544"/>
    </location>
</feature>
<reference evidence="2 3" key="1">
    <citation type="journal article" date="2017" name="G3 (Bethesda)">
        <title>First Draft Genome Sequence of the Pathogenic Fungus Lomentospora prolificans (Formerly Scedosporium prolificans).</title>
        <authorList>
            <person name="Luo R."/>
            <person name="Zimin A."/>
            <person name="Workman R."/>
            <person name="Fan Y."/>
            <person name="Pertea G."/>
            <person name="Grossman N."/>
            <person name="Wear M.P."/>
            <person name="Jia B."/>
            <person name="Miller H."/>
            <person name="Casadevall A."/>
            <person name="Timp W."/>
            <person name="Zhang S.X."/>
            <person name="Salzberg S.L."/>
        </authorList>
    </citation>
    <scope>NUCLEOTIDE SEQUENCE [LARGE SCALE GENOMIC DNA]</scope>
    <source>
        <strain evidence="2 3">JHH-5317</strain>
    </source>
</reference>
<feature type="region of interest" description="Disordered" evidence="1">
    <location>
        <begin position="832"/>
        <end position="852"/>
    </location>
</feature>
<sequence length="1475" mass="159282">MSERTLRSPSPHRTTATNTPDEAPPVPSIPDHVAKPHTQQQSPTKRRAVSLQTQPLKLGSEVLKEGHSSWFGPPATDPASMVRSSDAAINTASLRSNSPTSSINFSYPRSSRAMSPNPKTSSAVQAASRMIPHHRPSSPESGRAMVFDPNTRRMVAKSELMARENSYKEPHRKASKKKKKKPTTAAAPLRAPASAAATVEELELEKEPESVHEPQGSAAEGSKFSETGRVSDAPELVTGHMYDDMGAEIMVESSTQTSLAQQIDDPGLQVRHYTADDHGDDGMSATLFPRRNQATEILAPTPQPQAPVVHEIGASLGHRRRPSEILDAVPVQMTASHGIEPPTELPSGERQVKSLPPRATQDRSRETSTSPRISATQPIETLAVPVRHSPPPRSVSPIKPALKQSTSPNRGSNFSDNGSEISWDQGGQVDQAPSRKKSVRVSFDDRNTIVVGESAPPAEEPESPVASPPQPTRKHWYSFGRKRDDTTSVEEADDGEVMKPRPPLPHFGSIRDKKFREIEERPLVRPPSSSSHVPHSGSPTVLPTIPSVSDLKNVGDFSNDHAIGPILANDLEKQNETNISSLREPLPPEVTSVEGDGFISDGSSTGSLRSSDDEDDDSFAEREFQSFTPAIGEAIIAEAMKPSNGHAHASNGPTLALIGEADINQNGTTPELVAPGMQESSAQPIPEIAISQPSPQPRVEPIVPEVPTTPATHASEHDVFFDIPGSFPNEDDSSSTITAKQAPGASPPPSSNASLVPPPTAEEESEDTSIYSDAYEDLSDIEGDGFMSLNAVVDLPIRSSFSPNMTGTPTPTPVKESGNRPARDVAQCHAMSPVIPTPTPSTSAIVTASPPERDIDWEHAKAYWRSLTSEKRRQLEHEALSDAGEEADLDETVVDKKPKRKKSVTENRTLAKSSTTEPLERESSGEERVYQIAPGTKVVDTPQHPPILRSTLRSSLRSSKAHSAAPAKVEPYGRETMRGRQPSEPAHAGIQSEGDAKMGFRKTMRPRNFAQIPENEEMNGHSVKGERPVSVQLAAGSLRAPNKLRSGRRTVSLHENIPTDSPGSWPLVLSQRRGSMDSDSSFRRTTRPRQSEGVGFRKSMRSSGATGSNGLDGDPESSKQRSAFRFRSGSPNGAPPRPPVSAETRIRSTMRRDSSDSSVQSTSHRFRLPSFGRTSKKGSSKASSRLDYSSDDDESVVQPPVRSKPQRVNSDSWVARRFSSSSRASNERSLGSGSAATAGAKGRPLSRGTLREPVAEVSEELSDSTDEASQPKQQPALRSAANGNYLAVADATNGTPRRSRSGRGSIATSHNGSANGAPTKNEAHHRHRHGLMAVLRRKKTDQAARINRPERMDSAARRDTKLERSTSELEALRSYTTTPRQQSNSLGTRSLREGQGFGSRPATAPAFDPDEDSDPPSTPLEGEEPPIALGVSASPGYLRKKPPAMRGLDEDAATPLEPRKKKKFMALRRMFGISD</sequence>
<feature type="compositionally biased region" description="Basic residues" evidence="1">
    <location>
        <begin position="170"/>
        <end position="182"/>
    </location>
</feature>
<feature type="compositionally biased region" description="Low complexity" evidence="1">
    <location>
        <begin position="526"/>
        <end position="539"/>
    </location>
</feature>
<feature type="compositionally biased region" description="Polar residues" evidence="1">
    <location>
        <begin position="87"/>
        <end position="125"/>
    </location>
</feature>
<feature type="compositionally biased region" description="Basic and acidic residues" evidence="1">
    <location>
        <begin position="918"/>
        <end position="929"/>
    </location>
</feature>
<feature type="compositionally biased region" description="Polar residues" evidence="1">
    <location>
        <begin position="367"/>
        <end position="379"/>
    </location>
</feature>
<feature type="compositionally biased region" description="Polar residues" evidence="1">
    <location>
        <begin position="1374"/>
        <end position="1388"/>
    </location>
</feature>
<feature type="compositionally biased region" description="Low complexity" evidence="1">
    <location>
        <begin position="840"/>
        <end position="850"/>
    </location>
</feature>
<feature type="compositionally biased region" description="Pro residues" evidence="1">
    <location>
        <begin position="745"/>
        <end position="760"/>
    </location>
</feature>
<dbReference type="VEuPathDB" id="FungiDB:jhhlp_004034"/>
<organism evidence="2 3">
    <name type="scientific">Lomentospora prolificans</name>
    <dbReference type="NCBI Taxonomy" id="41688"/>
    <lineage>
        <taxon>Eukaryota</taxon>
        <taxon>Fungi</taxon>
        <taxon>Dikarya</taxon>
        <taxon>Ascomycota</taxon>
        <taxon>Pezizomycotina</taxon>
        <taxon>Sordariomycetes</taxon>
        <taxon>Hypocreomycetidae</taxon>
        <taxon>Microascales</taxon>
        <taxon>Microascaceae</taxon>
        <taxon>Lomentospora</taxon>
    </lineage>
</organism>
<keyword evidence="3" id="KW-1185">Reference proteome</keyword>
<feature type="compositionally biased region" description="Basic and acidic residues" evidence="1">
    <location>
        <begin position="160"/>
        <end position="169"/>
    </location>
</feature>
<feature type="compositionally biased region" description="Basic and acidic residues" evidence="1">
    <location>
        <begin position="509"/>
        <end position="523"/>
    </location>
</feature>
<dbReference type="InParanoid" id="A0A2N3NAF5"/>
<evidence type="ECO:0000313" key="2">
    <source>
        <dbReference type="EMBL" id="PKS09419.1"/>
    </source>
</evidence>
<feature type="region of interest" description="Disordered" evidence="1">
    <location>
        <begin position="802"/>
        <end position="821"/>
    </location>
</feature>
<feature type="compositionally biased region" description="Low complexity" evidence="1">
    <location>
        <begin position="600"/>
        <end position="609"/>
    </location>
</feature>
<feature type="compositionally biased region" description="Acidic residues" evidence="1">
    <location>
        <begin position="1257"/>
        <end position="1266"/>
    </location>
</feature>
<evidence type="ECO:0000313" key="3">
    <source>
        <dbReference type="Proteomes" id="UP000233524"/>
    </source>
</evidence>
<feature type="compositionally biased region" description="Low complexity" evidence="1">
    <location>
        <begin position="1210"/>
        <end position="1242"/>
    </location>
</feature>
<dbReference type="Proteomes" id="UP000233524">
    <property type="component" value="Unassembled WGS sequence"/>
</dbReference>
<feature type="compositionally biased region" description="Polar residues" evidence="1">
    <location>
        <begin position="7"/>
        <end position="20"/>
    </location>
</feature>
<dbReference type="OrthoDB" id="5423926at2759"/>
<feature type="compositionally biased region" description="Low complexity" evidence="1">
    <location>
        <begin position="948"/>
        <end position="958"/>
    </location>
</feature>
<feature type="region of interest" description="Disordered" evidence="1">
    <location>
        <begin position="720"/>
        <end position="769"/>
    </location>
</feature>
<feature type="compositionally biased region" description="Basic and acidic residues" evidence="1">
    <location>
        <begin position="1347"/>
        <end position="1371"/>
    </location>
</feature>
<feature type="compositionally biased region" description="Polar residues" evidence="1">
    <location>
        <begin position="906"/>
        <end position="917"/>
    </location>
</feature>